<dbReference type="Pfam" id="PF00108">
    <property type="entry name" value="Thiolase_N"/>
    <property type="match status" value="1"/>
</dbReference>
<evidence type="ECO:0000313" key="4">
    <source>
        <dbReference type="Proteomes" id="UP001316184"/>
    </source>
</evidence>
<gene>
    <name evidence="3" type="ORF">NQV15_07655</name>
</gene>
<keyword evidence="4" id="KW-1185">Reference proteome</keyword>
<dbReference type="RefSeq" id="WP_232399228.1">
    <property type="nucleotide sequence ID" value="NZ_CP102173.1"/>
</dbReference>
<evidence type="ECO:0000259" key="2">
    <source>
        <dbReference type="Pfam" id="PF22691"/>
    </source>
</evidence>
<dbReference type="EMBL" id="CP102173">
    <property type="protein sequence ID" value="UUP15174.1"/>
    <property type="molecule type" value="Genomic_DNA"/>
</dbReference>
<dbReference type="Gene3D" id="3.40.47.10">
    <property type="match status" value="1"/>
</dbReference>
<dbReference type="PANTHER" id="PTHR42870:SF1">
    <property type="entry name" value="NON-SPECIFIC LIPID-TRANSFER PROTEIN-LIKE 2"/>
    <property type="match status" value="1"/>
</dbReference>
<dbReference type="PANTHER" id="PTHR42870">
    <property type="entry name" value="ACETYL-COA C-ACETYLTRANSFERASE"/>
    <property type="match status" value="1"/>
</dbReference>
<accession>A0ABY5MD77</accession>
<dbReference type="Proteomes" id="UP001316184">
    <property type="component" value="Chromosome"/>
</dbReference>
<dbReference type="InterPro" id="IPR055140">
    <property type="entry name" value="Thiolase_C_2"/>
</dbReference>
<dbReference type="CDD" id="cd00829">
    <property type="entry name" value="SCP-x_thiolase"/>
    <property type="match status" value="1"/>
</dbReference>
<name>A0ABY5MD77_9ACTN</name>
<dbReference type="InterPro" id="IPR002155">
    <property type="entry name" value="Thiolase"/>
</dbReference>
<dbReference type="SUPFAM" id="SSF53901">
    <property type="entry name" value="Thiolase-like"/>
    <property type="match status" value="2"/>
</dbReference>
<proteinExistence type="predicted"/>
<evidence type="ECO:0000259" key="1">
    <source>
        <dbReference type="Pfam" id="PF00108"/>
    </source>
</evidence>
<dbReference type="PIRSF" id="PIRSF000429">
    <property type="entry name" value="Ac-CoA_Ac_transf"/>
    <property type="match status" value="1"/>
</dbReference>
<dbReference type="InterPro" id="IPR016039">
    <property type="entry name" value="Thiolase-like"/>
</dbReference>
<sequence>MPQHASIAGIAMTAFGIHRDETVKSLTRQAVQGALEDAGAGLDDIEIAFFGNMGQGVLEGQHSVPGQIALREMGLQRAGVVNVENACATGSSAFAMAVTHVNAGMADIALAVGVEKMNVGTRADSLRVFDGAYDVSRPAELEKTLIDLGGVGADAGEGDRSIFMDIYGAMTRAHMSTFGTTQAQLAVVSSKNHGHAVHNSKAHFRTAMTVDQVLAGRALGFPLTVPMCSPITDGAAAAIVCSPEGLARLTGADPVRVLSSVIGSGVDRALDDYERHITRVLAARAYELAGVGPGDVDVAEVHDATAFGEVLQTEMLGLCELGAGGRLAASGDTTIGGRIPVNPSGGLESKGHPLGATGLGQLCELTDQLRGRAGARQVDGARIAVAENGGGLYRGEEATAVITILGR</sequence>
<feature type="domain" description="Thiolase N-terminal" evidence="1">
    <location>
        <begin position="7"/>
        <end position="206"/>
    </location>
</feature>
<dbReference type="Pfam" id="PF22691">
    <property type="entry name" value="Thiolase_C_1"/>
    <property type="match status" value="1"/>
</dbReference>
<evidence type="ECO:0000313" key="3">
    <source>
        <dbReference type="EMBL" id="UUP15174.1"/>
    </source>
</evidence>
<feature type="domain" description="Thiolase C-terminal" evidence="2">
    <location>
        <begin position="278"/>
        <end position="395"/>
    </location>
</feature>
<reference evidence="3 4" key="1">
    <citation type="submission" date="2022-08" db="EMBL/GenBank/DDBJ databases">
        <title>novel species in genus Aeromicrobium.</title>
        <authorList>
            <person name="Ye L."/>
        </authorList>
    </citation>
    <scope>NUCLEOTIDE SEQUENCE [LARGE SCALE GENOMIC DNA]</scope>
    <source>
        <strain evidence="4">zg-Y1379</strain>
    </source>
</reference>
<protein>
    <submittedName>
        <fullName evidence="3">Thiolase family protein</fullName>
    </submittedName>
</protein>
<organism evidence="3 4">
    <name type="scientific">Aeromicrobium wangtongii</name>
    <dbReference type="NCBI Taxonomy" id="2969247"/>
    <lineage>
        <taxon>Bacteria</taxon>
        <taxon>Bacillati</taxon>
        <taxon>Actinomycetota</taxon>
        <taxon>Actinomycetes</taxon>
        <taxon>Propionibacteriales</taxon>
        <taxon>Nocardioidaceae</taxon>
        <taxon>Aeromicrobium</taxon>
    </lineage>
</organism>
<dbReference type="InterPro" id="IPR020616">
    <property type="entry name" value="Thiolase_N"/>
</dbReference>